<accession>X0RIF4</accession>
<comment type="caution">
    <text evidence="1">The sequence shown here is derived from an EMBL/GenBank/DDBJ whole genome shotgun (WGS) entry which is preliminary data.</text>
</comment>
<name>X0RIF4_9ZZZZ</name>
<proteinExistence type="predicted"/>
<evidence type="ECO:0000313" key="1">
    <source>
        <dbReference type="EMBL" id="GAF68538.1"/>
    </source>
</evidence>
<feature type="non-terminal residue" evidence="1">
    <location>
        <position position="1"/>
    </location>
</feature>
<dbReference type="AlphaFoldDB" id="X0RIF4"/>
<dbReference type="EMBL" id="BARS01008981">
    <property type="protein sequence ID" value="GAF68538.1"/>
    <property type="molecule type" value="Genomic_DNA"/>
</dbReference>
<gene>
    <name evidence="1" type="ORF">S01H1_17006</name>
</gene>
<protein>
    <submittedName>
        <fullName evidence="1">Uncharacterized protein</fullName>
    </submittedName>
</protein>
<reference evidence="1" key="1">
    <citation type="journal article" date="2014" name="Front. Microbiol.">
        <title>High frequency of phylogenetically diverse reductive dehalogenase-homologous genes in deep subseafloor sedimentary metagenomes.</title>
        <authorList>
            <person name="Kawai M."/>
            <person name="Futagami T."/>
            <person name="Toyoda A."/>
            <person name="Takaki Y."/>
            <person name="Nishi S."/>
            <person name="Hori S."/>
            <person name="Arai W."/>
            <person name="Tsubouchi T."/>
            <person name="Morono Y."/>
            <person name="Uchiyama I."/>
            <person name="Ito T."/>
            <person name="Fujiyama A."/>
            <person name="Inagaki F."/>
            <person name="Takami H."/>
        </authorList>
    </citation>
    <scope>NUCLEOTIDE SEQUENCE</scope>
    <source>
        <strain evidence="1">Expedition CK06-06</strain>
    </source>
</reference>
<organism evidence="1">
    <name type="scientific">marine sediment metagenome</name>
    <dbReference type="NCBI Taxonomy" id="412755"/>
    <lineage>
        <taxon>unclassified sequences</taxon>
        <taxon>metagenomes</taxon>
        <taxon>ecological metagenomes</taxon>
    </lineage>
</organism>
<sequence>AMKSEDTRELAVEMHREHGEWLADVTGTDPVENMANAGMTLCERHGEPATGKVRAKFYDDRETPRLVVWCNGGPHTIAEFPRTGSSEADAWRVACMEACLEVVGL</sequence>